<organism evidence="12">
    <name type="scientific">marine metagenome</name>
    <dbReference type="NCBI Taxonomy" id="408172"/>
    <lineage>
        <taxon>unclassified sequences</taxon>
        <taxon>metagenomes</taxon>
        <taxon>ecological metagenomes</taxon>
    </lineage>
</organism>
<dbReference type="EMBL" id="UINC01001219">
    <property type="protein sequence ID" value="SUZ74676.1"/>
    <property type="molecule type" value="Genomic_DNA"/>
</dbReference>
<keyword evidence="4" id="KW-0479">Metal-binding</keyword>
<comment type="cofactor">
    <cofactor evidence="1">
        <name>NAD(+)</name>
        <dbReference type="ChEBI" id="CHEBI:57540"/>
    </cofactor>
</comment>
<evidence type="ECO:0000256" key="5">
    <source>
        <dbReference type="ARBA" id="ARBA00022741"/>
    </source>
</evidence>
<gene>
    <name evidence="12" type="ORF">METZ01_LOCUS27530</name>
</gene>
<keyword evidence="9" id="KW-0170">Cobalt</keyword>
<evidence type="ECO:0000256" key="3">
    <source>
        <dbReference type="ARBA" id="ARBA00001947"/>
    </source>
</evidence>
<comment type="cofactor">
    <cofactor evidence="2">
        <name>Co(2+)</name>
        <dbReference type="ChEBI" id="CHEBI:48828"/>
    </cofactor>
</comment>
<comment type="cofactor">
    <cofactor evidence="3">
        <name>Zn(2+)</name>
        <dbReference type="ChEBI" id="CHEBI:29105"/>
    </cofactor>
</comment>
<dbReference type="Pfam" id="PF24621">
    <property type="entry name" value="DHQS_C"/>
    <property type="match status" value="1"/>
</dbReference>
<proteinExistence type="inferred from homology"/>
<protein>
    <submittedName>
        <fullName evidence="12">Uncharacterized protein</fullName>
    </submittedName>
</protein>
<evidence type="ECO:0000259" key="10">
    <source>
        <dbReference type="Pfam" id="PF01761"/>
    </source>
</evidence>
<reference evidence="12" key="1">
    <citation type="submission" date="2018-05" db="EMBL/GenBank/DDBJ databases">
        <authorList>
            <person name="Lanie J.A."/>
            <person name="Ng W.-L."/>
            <person name="Kazmierczak K.M."/>
            <person name="Andrzejewski T.M."/>
            <person name="Davidsen T.M."/>
            <person name="Wayne K.J."/>
            <person name="Tettelin H."/>
            <person name="Glass J.I."/>
            <person name="Rusch D."/>
            <person name="Podicherti R."/>
            <person name="Tsui H.-C.T."/>
            <person name="Winkler M.E."/>
        </authorList>
    </citation>
    <scope>NUCLEOTIDE SEQUENCE</scope>
</reference>
<evidence type="ECO:0000256" key="9">
    <source>
        <dbReference type="ARBA" id="ARBA00023285"/>
    </source>
</evidence>
<dbReference type="GO" id="GO:0003856">
    <property type="term" value="F:3-dehydroquinate synthase activity"/>
    <property type="evidence" value="ECO:0007669"/>
    <property type="project" value="InterPro"/>
</dbReference>
<dbReference type="GO" id="GO:0046872">
    <property type="term" value="F:metal ion binding"/>
    <property type="evidence" value="ECO:0007669"/>
    <property type="project" value="UniProtKB-KW"/>
</dbReference>
<dbReference type="Pfam" id="PF01761">
    <property type="entry name" value="DHQ_synthase"/>
    <property type="match status" value="1"/>
</dbReference>
<dbReference type="Gene3D" id="3.40.50.1970">
    <property type="match status" value="1"/>
</dbReference>
<evidence type="ECO:0000256" key="4">
    <source>
        <dbReference type="ARBA" id="ARBA00022723"/>
    </source>
</evidence>
<dbReference type="SUPFAM" id="SSF56796">
    <property type="entry name" value="Dehydroquinate synthase-like"/>
    <property type="match status" value="1"/>
</dbReference>
<feature type="domain" description="3-dehydroquinate synthase N-terminal" evidence="10">
    <location>
        <begin position="66"/>
        <end position="178"/>
    </location>
</feature>
<evidence type="ECO:0000256" key="1">
    <source>
        <dbReference type="ARBA" id="ARBA00001911"/>
    </source>
</evidence>
<dbReference type="Gene3D" id="1.20.1090.10">
    <property type="entry name" value="Dehydroquinate synthase-like - alpha domain"/>
    <property type="match status" value="1"/>
</dbReference>
<dbReference type="CDD" id="cd08195">
    <property type="entry name" value="DHQS"/>
    <property type="match status" value="1"/>
</dbReference>
<dbReference type="HAMAP" id="MF_00110">
    <property type="entry name" value="DHQ_synthase"/>
    <property type="match status" value="1"/>
</dbReference>
<evidence type="ECO:0000256" key="8">
    <source>
        <dbReference type="ARBA" id="ARBA00023239"/>
    </source>
</evidence>
<dbReference type="PANTHER" id="PTHR43622">
    <property type="entry name" value="3-DEHYDROQUINATE SYNTHASE"/>
    <property type="match status" value="1"/>
</dbReference>
<dbReference type="PIRSF" id="PIRSF001455">
    <property type="entry name" value="DHQ_synth"/>
    <property type="match status" value="1"/>
</dbReference>
<evidence type="ECO:0000313" key="12">
    <source>
        <dbReference type="EMBL" id="SUZ74676.1"/>
    </source>
</evidence>
<keyword evidence="6" id="KW-0862">Zinc</keyword>
<evidence type="ECO:0000259" key="11">
    <source>
        <dbReference type="Pfam" id="PF24621"/>
    </source>
</evidence>
<dbReference type="InterPro" id="IPR030963">
    <property type="entry name" value="DHQ_synth_fam"/>
</dbReference>
<dbReference type="GO" id="GO:0005737">
    <property type="term" value="C:cytoplasm"/>
    <property type="evidence" value="ECO:0007669"/>
    <property type="project" value="InterPro"/>
</dbReference>
<dbReference type="NCBIfam" id="TIGR01357">
    <property type="entry name" value="aroB"/>
    <property type="match status" value="1"/>
</dbReference>
<dbReference type="AlphaFoldDB" id="A0A381Q5P4"/>
<feature type="domain" description="3-dehydroquinate synthase C-terminal" evidence="11">
    <location>
        <begin position="180"/>
        <end position="322"/>
    </location>
</feature>
<keyword evidence="7" id="KW-0520">NAD</keyword>
<dbReference type="InterPro" id="IPR056179">
    <property type="entry name" value="DHQS_C"/>
</dbReference>
<name>A0A381Q5P4_9ZZZZ</name>
<sequence length="361" mass="39548">MKPIQVKIKSGSHTYPVHIGSGLIANLETLLRETILSHRPFIISNQLVWKLHGQTIGRAIPGADTILIPDGERYKRQQTVDYIYDALIRAGADRHTVLIAVGGGVVGDIAGYAAATFLRGLSLVHVPTTLLAQVDSSIGGKVGINHKLGKNLIGAFHPPRLVAIDPQLLDTLPRREFRAGLYEVIKYGMIASPTLFKKLGRELTAVFNHEPRALMSIITKCCRIKASIVQSDERETGLRRVLNFGHTVGHAIESATRYRRFRHGEAVAFGMLAAASIAETRGEFSTTDCNELGALIRRLGPLPSSNDLSIKQIINTVKQDKKIIQGKLHFVLPTGIGLTTIVEDVTSKQIERALKKLGMRN</sequence>
<dbReference type="GO" id="GO:0009073">
    <property type="term" value="P:aromatic amino acid family biosynthetic process"/>
    <property type="evidence" value="ECO:0007669"/>
    <property type="project" value="InterPro"/>
</dbReference>
<dbReference type="GO" id="GO:0000166">
    <property type="term" value="F:nucleotide binding"/>
    <property type="evidence" value="ECO:0007669"/>
    <property type="project" value="UniProtKB-KW"/>
</dbReference>
<dbReference type="FunFam" id="3.40.50.1970:FF:000007">
    <property type="entry name" value="Pentafunctional AROM polypeptide"/>
    <property type="match status" value="1"/>
</dbReference>
<keyword evidence="8" id="KW-0456">Lyase</keyword>
<dbReference type="InterPro" id="IPR050071">
    <property type="entry name" value="Dehydroquinate_synthase"/>
</dbReference>
<evidence type="ECO:0000256" key="7">
    <source>
        <dbReference type="ARBA" id="ARBA00023027"/>
    </source>
</evidence>
<keyword evidence="5" id="KW-0547">Nucleotide-binding</keyword>
<accession>A0A381Q5P4</accession>
<dbReference type="InterPro" id="IPR030960">
    <property type="entry name" value="DHQS/DOIS_N"/>
</dbReference>
<evidence type="ECO:0000256" key="6">
    <source>
        <dbReference type="ARBA" id="ARBA00022833"/>
    </source>
</evidence>
<dbReference type="PANTHER" id="PTHR43622:SF1">
    <property type="entry name" value="3-DEHYDROQUINATE SYNTHASE"/>
    <property type="match status" value="1"/>
</dbReference>
<evidence type="ECO:0000256" key="2">
    <source>
        <dbReference type="ARBA" id="ARBA00001941"/>
    </source>
</evidence>
<dbReference type="InterPro" id="IPR016037">
    <property type="entry name" value="DHQ_synth_AroB"/>
</dbReference>